<dbReference type="EMBL" id="JBANRG010000026">
    <property type="protein sequence ID" value="KAK7453365.1"/>
    <property type="molecule type" value="Genomic_DNA"/>
</dbReference>
<gene>
    <name evidence="1" type="ORF">VKT23_011629</name>
</gene>
<evidence type="ECO:0000313" key="1">
    <source>
        <dbReference type="EMBL" id="KAK7453365.1"/>
    </source>
</evidence>
<reference evidence="1 2" key="1">
    <citation type="submission" date="2024-01" db="EMBL/GenBank/DDBJ databases">
        <title>A draft genome for the cacao thread blight pathogen Marasmiellus scandens.</title>
        <authorList>
            <person name="Baruah I.K."/>
            <person name="Leung J."/>
            <person name="Bukari Y."/>
            <person name="Amoako-Attah I."/>
            <person name="Meinhardt L.W."/>
            <person name="Bailey B.A."/>
            <person name="Cohen S.P."/>
        </authorList>
    </citation>
    <scope>NUCLEOTIDE SEQUENCE [LARGE SCALE GENOMIC DNA]</scope>
    <source>
        <strain evidence="1 2">GH-19</strain>
    </source>
</reference>
<evidence type="ECO:0000313" key="2">
    <source>
        <dbReference type="Proteomes" id="UP001498398"/>
    </source>
</evidence>
<name>A0ABR1JAA1_9AGAR</name>
<dbReference type="SUPFAM" id="SSF81383">
    <property type="entry name" value="F-box domain"/>
    <property type="match status" value="1"/>
</dbReference>
<evidence type="ECO:0008006" key="3">
    <source>
        <dbReference type="Google" id="ProtNLM"/>
    </source>
</evidence>
<keyword evidence="2" id="KW-1185">Reference proteome</keyword>
<comment type="caution">
    <text evidence="1">The sequence shown here is derived from an EMBL/GenBank/DDBJ whole genome shotgun (WGS) entry which is preliminary data.</text>
</comment>
<proteinExistence type="predicted"/>
<protein>
    <recommendedName>
        <fullName evidence="3">F-box domain-containing protein</fullName>
    </recommendedName>
</protein>
<organism evidence="1 2">
    <name type="scientific">Marasmiellus scandens</name>
    <dbReference type="NCBI Taxonomy" id="2682957"/>
    <lineage>
        <taxon>Eukaryota</taxon>
        <taxon>Fungi</taxon>
        <taxon>Dikarya</taxon>
        <taxon>Basidiomycota</taxon>
        <taxon>Agaricomycotina</taxon>
        <taxon>Agaricomycetes</taxon>
        <taxon>Agaricomycetidae</taxon>
        <taxon>Agaricales</taxon>
        <taxon>Marasmiineae</taxon>
        <taxon>Omphalotaceae</taxon>
        <taxon>Marasmiellus</taxon>
    </lineage>
</organism>
<dbReference type="Proteomes" id="UP001498398">
    <property type="component" value="Unassembled WGS sequence"/>
</dbReference>
<sequence>MSTILPPETLLEIFKLLPLGTALKAREVGSQWRDLILTCDMPPVRRDLFNLYVGCIKSKAFIESRPWVKANLKPFDRQAYIDAIYEQKCDSEGTLVEAVIPEHFLIWILEWPAVAAIPNLWPGLPFPFNVKEGMRGVRGCNHLARIPPVLSKIDYMPDASNGDIFFTGPCLLVYADSPNVERATVWLSLDGRWKGKTVCYVGEPDDAFIESYDVEMMKARTETQDIVPGPMMYQNWTQFLREEALPFLEKGKTWNQRDRREDQYWRVLLEDGFWNSLSLKEVQRDEKELKRFGKRIQAALLLTGQE</sequence>
<accession>A0ABR1JAA1</accession>
<dbReference type="InterPro" id="IPR036047">
    <property type="entry name" value="F-box-like_dom_sf"/>
</dbReference>